<reference evidence="8" key="1">
    <citation type="journal article" date="2013" name="Genome Announc.">
        <title>Draft genome sequence of the grapevine dieback fungus Eutypa lata UCR-EL1.</title>
        <authorList>
            <person name="Blanco-Ulate B."/>
            <person name="Rolshausen P.E."/>
            <person name="Cantu D."/>
        </authorList>
    </citation>
    <scope>NUCLEOTIDE SEQUENCE [LARGE SCALE GENOMIC DNA]</scope>
    <source>
        <strain evidence="8">UCR-EL1</strain>
    </source>
</reference>
<dbReference type="eggNOG" id="KOG3039">
    <property type="taxonomic scope" value="Eukaryota"/>
</dbReference>
<evidence type="ECO:0000256" key="5">
    <source>
        <dbReference type="SAM" id="MobiDB-lite"/>
    </source>
</evidence>
<dbReference type="OrthoDB" id="116827at2759"/>
<feature type="region of interest" description="Disordered" evidence="5">
    <location>
        <begin position="230"/>
        <end position="266"/>
    </location>
</feature>
<evidence type="ECO:0000256" key="1">
    <source>
        <dbReference type="ARBA" id="ARBA00022723"/>
    </source>
</evidence>
<dbReference type="InterPro" id="IPR016818">
    <property type="entry name" value="NOSIP"/>
</dbReference>
<dbReference type="GO" id="GO:0008270">
    <property type="term" value="F:zinc ion binding"/>
    <property type="evidence" value="ECO:0007669"/>
    <property type="project" value="UniProtKB-KW"/>
</dbReference>
<keyword evidence="2 4" id="KW-0863">Zinc-finger</keyword>
<evidence type="ECO:0000256" key="4">
    <source>
        <dbReference type="PROSITE-ProRule" id="PRU00175"/>
    </source>
</evidence>
<protein>
    <submittedName>
        <fullName evidence="7">Putative ring finger domain-containing protein</fullName>
    </submittedName>
</protein>
<dbReference type="InterPro" id="IPR027370">
    <property type="entry name" value="Znf-RING_euk"/>
</dbReference>
<accession>M7SPZ3</accession>
<dbReference type="FunFam" id="3.30.40.10:FF:000673">
    <property type="entry name" value="RING finger domain protein, putative"/>
    <property type="match status" value="1"/>
</dbReference>
<dbReference type="Pfam" id="PF13445">
    <property type="entry name" value="zf-RING_UBOX"/>
    <property type="match status" value="1"/>
</dbReference>
<dbReference type="GO" id="GO:0061630">
    <property type="term" value="F:ubiquitin protein ligase activity"/>
    <property type="evidence" value="ECO:0007669"/>
    <property type="project" value="InterPro"/>
</dbReference>
<evidence type="ECO:0000256" key="2">
    <source>
        <dbReference type="ARBA" id="ARBA00022771"/>
    </source>
</evidence>
<evidence type="ECO:0000313" key="8">
    <source>
        <dbReference type="Proteomes" id="UP000012174"/>
    </source>
</evidence>
<feature type="compositionally biased region" description="Low complexity" evidence="5">
    <location>
        <begin position="124"/>
        <end position="134"/>
    </location>
</feature>
<proteinExistence type="predicted"/>
<gene>
    <name evidence="7" type="ORF">UCREL1_4467</name>
</gene>
<dbReference type="KEGG" id="ela:UCREL1_4467"/>
<dbReference type="OMA" id="PCVTKFM"/>
<dbReference type="PANTHER" id="PTHR13063">
    <property type="entry name" value="ENOS INTERACTING PROTEIN"/>
    <property type="match status" value="1"/>
</dbReference>
<dbReference type="Proteomes" id="UP000012174">
    <property type="component" value="Unassembled WGS sequence"/>
</dbReference>
<feature type="compositionally biased region" description="Basic and acidic residues" evidence="5">
    <location>
        <begin position="386"/>
        <end position="415"/>
    </location>
</feature>
<feature type="region of interest" description="Disordered" evidence="5">
    <location>
        <begin position="385"/>
        <end position="446"/>
    </location>
</feature>
<feature type="domain" description="RING-type" evidence="6">
    <location>
        <begin position="323"/>
        <end position="383"/>
    </location>
</feature>
<dbReference type="InterPro" id="IPR001841">
    <property type="entry name" value="Znf_RING"/>
</dbReference>
<dbReference type="InterPro" id="IPR017907">
    <property type="entry name" value="Znf_RING_CS"/>
</dbReference>
<dbReference type="SUPFAM" id="SSF57850">
    <property type="entry name" value="RING/U-box"/>
    <property type="match status" value="1"/>
</dbReference>
<dbReference type="AlphaFoldDB" id="M7SPZ3"/>
<keyword evidence="3" id="KW-0862">Zinc</keyword>
<feature type="compositionally biased region" description="Basic and acidic residues" evidence="5">
    <location>
        <begin position="79"/>
        <end position="113"/>
    </location>
</feature>
<dbReference type="GO" id="GO:0005634">
    <property type="term" value="C:nucleus"/>
    <property type="evidence" value="ECO:0007669"/>
    <property type="project" value="TreeGrafter"/>
</dbReference>
<dbReference type="HOGENOM" id="CLU_053742_1_1_1"/>
<dbReference type="InterPro" id="IPR013083">
    <property type="entry name" value="Znf_RING/FYVE/PHD"/>
</dbReference>
<feature type="region of interest" description="Disordered" evidence="5">
    <location>
        <begin position="296"/>
        <end position="320"/>
    </location>
</feature>
<evidence type="ECO:0000313" key="7">
    <source>
        <dbReference type="EMBL" id="EMR68519.1"/>
    </source>
</evidence>
<dbReference type="PROSITE" id="PS50089">
    <property type="entry name" value="ZF_RING_2"/>
    <property type="match status" value="1"/>
</dbReference>
<dbReference type="SMART" id="SM00184">
    <property type="entry name" value="RING"/>
    <property type="match status" value="1"/>
</dbReference>
<feature type="compositionally biased region" description="Low complexity" evidence="5">
    <location>
        <begin position="155"/>
        <end position="173"/>
    </location>
</feature>
<organism evidence="7 8">
    <name type="scientific">Eutypa lata (strain UCR-EL1)</name>
    <name type="common">Grapevine dieback disease fungus</name>
    <name type="synonym">Eutypa armeniacae</name>
    <dbReference type="NCBI Taxonomy" id="1287681"/>
    <lineage>
        <taxon>Eukaryota</taxon>
        <taxon>Fungi</taxon>
        <taxon>Dikarya</taxon>
        <taxon>Ascomycota</taxon>
        <taxon>Pezizomycotina</taxon>
        <taxon>Sordariomycetes</taxon>
        <taxon>Xylariomycetidae</taxon>
        <taxon>Xylariales</taxon>
        <taxon>Diatrypaceae</taxon>
        <taxon>Eutypa</taxon>
    </lineage>
</organism>
<feature type="compositionally biased region" description="Polar residues" evidence="5">
    <location>
        <begin position="240"/>
        <end position="254"/>
    </location>
</feature>
<sequence>MSHSKRNTSRAVFTSYERDLARRAWGTASARLTRESFLPFASCGLCLSPATDPVACGARGDVFCRECALGNILAQRQEAKRAERARVVDDKERQDAQEREDEEARKRTVRDFEMTLQGLDRSKTTTTTTTITTTRSARGEAKTKTTSETMAAGWGNNRKSNNNNTTTGTGRNGSNDDDDRPYNNETPSSDNKRPTKRKFSNLDAEELARAAAEEDRVKARRLLDSEKAEAASKAALPSFWTPSMTPAGTDTNNTSEKDTKQKKTKTNHVLPVCPASRENDPHPYSLHTLVTINFTEEEEEEGGSGGRAGQNGSRNPNQKRRVCPACRKGLSNASKAVLAKPCGHVLCRSCVDKFMRPSGVTDPHAAHTHSSEAETPLRCYVCEADLTDRPPPKSDNNADKKKKREMEKKEKEKIRPGLVELRSEGTGFSAAGSNEVKKSGVSSFQC</sequence>
<dbReference type="EMBL" id="KB706228">
    <property type="protein sequence ID" value="EMR68519.1"/>
    <property type="molecule type" value="Genomic_DNA"/>
</dbReference>
<dbReference type="PROSITE" id="PS00518">
    <property type="entry name" value="ZF_RING_1"/>
    <property type="match status" value="1"/>
</dbReference>
<name>M7SPZ3_EUTLA</name>
<evidence type="ECO:0000259" key="6">
    <source>
        <dbReference type="PROSITE" id="PS50089"/>
    </source>
</evidence>
<dbReference type="Gene3D" id="3.30.40.10">
    <property type="entry name" value="Zinc/RING finger domain, C3HC4 (zinc finger)"/>
    <property type="match status" value="1"/>
</dbReference>
<feature type="region of interest" description="Disordered" evidence="5">
    <location>
        <begin position="79"/>
        <end position="203"/>
    </location>
</feature>
<dbReference type="STRING" id="1287681.M7SPZ3"/>
<keyword evidence="8" id="KW-1185">Reference proteome</keyword>
<keyword evidence="1" id="KW-0479">Metal-binding</keyword>
<evidence type="ECO:0000256" key="3">
    <source>
        <dbReference type="ARBA" id="ARBA00022833"/>
    </source>
</evidence>
<dbReference type="PANTHER" id="PTHR13063:SF10">
    <property type="entry name" value="NITRIC OXIDE SYNTHASE-INTERACTING PROTEIN"/>
    <property type="match status" value="1"/>
</dbReference>